<evidence type="ECO:0000259" key="2">
    <source>
        <dbReference type="Pfam" id="PF04480"/>
    </source>
</evidence>
<comment type="caution">
    <text evidence="3">The sequence shown here is derived from an EMBL/GenBank/DDBJ whole genome shotgun (WGS) entry which is preliminary data.</text>
</comment>
<dbReference type="PANTHER" id="PTHR38590:SF1">
    <property type="entry name" value="BLL0828 PROTEIN"/>
    <property type="match status" value="1"/>
</dbReference>
<reference evidence="3 4" key="1">
    <citation type="journal article" date="2016" name="Nat. Commun.">
        <title>Thousands of microbial genomes shed light on interconnected biogeochemical processes in an aquifer system.</title>
        <authorList>
            <person name="Anantharaman K."/>
            <person name="Brown C.T."/>
            <person name="Hug L.A."/>
            <person name="Sharon I."/>
            <person name="Castelle C.J."/>
            <person name="Probst A.J."/>
            <person name="Thomas B.C."/>
            <person name="Singh A."/>
            <person name="Wilkins M.J."/>
            <person name="Karaoz U."/>
            <person name="Brodie E.L."/>
            <person name="Williams K.H."/>
            <person name="Hubbard S.S."/>
            <person name="Banfield J.F."/>
        </authorList>
    </citation>
    <scope>NUCLEOTIDE SEQUENCE [LARGE SCALE GENOMIC DNA]</scope>
</reference>
<evidence type="ECO:0000313" key="4">
    <source>
        <dbReference type="Proteomes" id="UP000176493"/>
    </source>
</evidence>
<dbReference type="Pfam" id="PF04480">
    <property type="entry name" value="DUF559"/>
    <property type="match status" value="1"/>
</dbReference>
<dbReference type="SUPFAM" id="SSF52980">
    <property type="entry name" value="Restriction endonuclease-like"/>
    <property type="match status" value="1"/>
</dbReference>
<feature type="region of interest" description="Disordered" evidence="1">
    <location>
        <begin position="120"/>
        <end position="149"/>
    </location>
</feature>
<organism evidence="3 4">
    <name type="scientific">Candidatus Taylorbacteria bacterium RIFCSPHIGHO2_02_49_25</name>
    <dbReference type="NCBI Taxonomy" id="1802305"/>
    <lineage>
        <taxon>Bacteria</taxon>
        <taxon>Candidatus Tayloriibacteriota</taxon>
    </lineage>
</organism>
<name>A0A1G2MH28_9BACT</name>
<dbReference type="InterPro" id="IPR047216">
    <property type="entry name" value="Endonuclease_DUF559_bact"/>
</dbReference>
<evidence type="ECO:0000256" key="1">
    <source>
        <dbReference type="SAM" id="MobiDB-lite"/>
    </source>
</evidence>
<dbReference type="InterPro" id="IPR011335">
    <property type="entry name" value="Restrct_endonuc-II-like"/>
</dbReference>
<dbReference type="InterPro" id="IPR007569">
    <property type="entry name" value="DUF559"/>
</dbReference>
<dbReference type="CDD" id="cd01038">
    <property type="entry name" value="Endonuclease_DUF559"/>
    <property type="match status" value="1"/>
</dbReference>
<protein>
    <recommendedName>
        <fullName evidence="2">DUF559 domain-containing protein</fullName>
    </recommendedName>
</protein>
<gene>
    <name evidence="3" type="ORF">A2W52_00800</name>
</gene>
<dbReference type="PANTHER" id="PTHR38590">
    <property type="entry name" value="BLL0828 PROTEIN"/>
    <property type="match status" value="1"/>
</dbReference>
<dbReference type="AlphaFoldDB" id="A0A1G2MH28"/>
<dbReference type="Proteomes" id="UP000176493">
    <property type="component" value="Unassembled WGS sequence"/>
</dbReference>
<evidence type="ECO:0000313" key="3">
    <source>
        <dbReference type="EMBL" id="OHA22302.1"/>
    </source>
</evidence>
<accession>A0A1G2MH28</accession>
<dbReference type="Gene3D" id="3.40.960.10">
    <property type="entry name" value="VSR Endonuclease"/>
    <property type="match status" value="1"/>
</dbReference>
<feature type="domain" description="DUF559" evidence="2">
    <location>
        <begin position="8"/>
        <end position="113"/>
    </location>
</feature>
<dbReference type="EMBL" id="MHRJ01000027">
    <property type="protein sequence ID" value="OHA22302.1"/>
    <property type="molecule type" value="Genomic_DNA"/>
</dbReference>
<proteinExistence type="predicted"/>
<sequence>MKLYYNQQLTTLSRELRKNSTLDEVLLWKELKNKKTGYPFMRQKPILSYIVDFYCAPLRLAIEIDGSTHDVKIESDIVRQSALEKLGIVFLRFSEGEVRNNLDGVVLQIAEWIKERQPPLRRRSTPFGKGETTPAVSESPLEKGVPPSSAGWVVSAPPLVRGINTTYD</sequence>